<dbReference type="Proteomes" id="UP000030341">
    <property type="component" value="Chromosome 2"/>
</dbReference>
<gene>
    <name evidence="1" type="ORF">OM33_16295</name>
</gene>
<reference evidence="1 2" key="1">
    <citation type="submission" date="2014-11" db="EMBL/GenBank/DDBJ databases">
        <title>Complete Genome Sequence of Pseudoalteromonas sp. Strain OCN003 Isolated from Kaneohe Bay, Oahu, Hawaii.</title>
        <authorList>
            <person name="Beurmann S."/>
            <person name="Videau P."/>
            <person name="Ushijima B."/>
            <person name="Smith A.M."/>
            <person name="Aeby G.S."/>
            <person name="Callahan S.M."/>
            <person name="Belcaid M."/>
        </authorList>
    </citation>
    <scope>NUCLEOTIDE SEQUENCE [LARGE SCALE GENOMIC DNA]</scope>
    <source>
        <strain evidence="1 2">OCN003</strain>
    </source>
</reference>
<dbReference type="RefSeq" id="WP_040135113.1">
    <property type="nucleotide sequence ID" value="NZ_CP009889.1"/>
</dbReference>
<protein>
    <submittedName>
        <fullName evidence="1">Uncharacterized protein</fullName>
    </submittedName>
</protein>
<name>A0A0A7EJH7_9GAMM</name>
<dbReference type="HOGENOM" id="CLU_2938330_0_0_6"/>
<sequence length="60" mass="6653">MNIQKIRHIGIFTDSDNVTAWLSCSLKLTTLLVDTVSIIKKADQAVYLAKEIEGTSFVIV</sequence>
<dbReference type="AlphaFoldDB" id="A0A0A7EJH7"/>
<evidence type="ECO:0000313" key="1">
    <source>
        <dbReference type="EMBL" id="AIY66688.1"/>
    </source>
</evidence>
<evidence type="ECO:0000313" key="2">
    <source>
        <dbReference type="Proteomes" id="UP000030341"/>
    </source>
</evidence>
<accession>A0A0A7EJH7</accession>
<dbReference type="EMBL" id="CP009889">
    <property type="protein sequence ID" value="AIY66688.1"/>
    <property type="molecule type" value="Genomic_DNA"/>
</dbReference>
<dbReference type="KEGG" id="pseo:OM33_16295"/>
<proteinExistence type="predicted"/>
<organism evidence="1 2">
    <name type="scientific">Pseudoalteromonas piratica</name>
    <dbReference type="NCBI Taxonomy" id="1348114"/>
    <lineage>
        <taxon>Bacteria</taxon>
        <taxon>Pseudomonadati</taxon>
        <taxon>Pseudomonadota</taxon>
        <taxon>Gammaproteobacteria</taxon>
        <taxon>Alteromonadales</taxon>
        <taxon>Pseudoalteromonadaceae</taxon>
        <taxon>Pseudoalteromonas</taxon>
    </lineage>
</organism>
<keyword evidence="2" id="KW-1185">Reference proteome</keyword>